<dbReference type="EMBL" id="CP030261">
    <property type="protein sequence ID" value="AXB56178.1"/>
    <property type="molecule type" value="Genomic_DNA"/>
</dbReference>
<dbReference type="PROSITE" id="PS51257">
    <property type="entry name" value="PROKAR_LIPOPROTEIN"/>
    <property type="match status" value="1"/>
</dbReference>
<accession>A0A344LQI6</accession>
<dbReference type="RefSeq" id="WP_113677222.1">
    <property type="nucleotide sequence ID" value="NZ_CP030261.1"/>
</dbReference>
<dbReference type="KEGG" id="ffl:HYN86_06015"/>
<keyword evidence="2" id="KW-1185">Reference proteome</keyword>
<protein>
    <recommendedName>
        <fullName evidence="3">Lipoprotein</fullName>
    </recommendedName>
</protein>
<organism evidence="1 2">
    <name type="scientific">Flavobacterium fluviale</name>
    <dbReference type="NCBI Taxonomy" id="2249356"/>
    <lineage>
        <taxon>Bacteria</taxon>
        <taxon>Pseudomonadati</taxon>
        <taxon>Bacteroidota</taxon>
        <taxon>Flavobacteriia</taxon>
        <taxon>Flavobacteriales</taxon>
        <taxon>Flavobacteriaceae</taxon>
        <taxon>Flavobacterium</taxon>
    </lineage>
</organism>
<evidence type="ECO:0000313" key="1">
    <source>
        <dbReference type="EMBL" id="AXB56178.1"/>
    </source>
</evidence>
<evidence type="ECO:0000313" key="2">
    <source>
        <dbReference type="Proteomes" id="UP000251561"/>
    </source>
</evidence>
<gene>
    <name evidence="1" type="ORF">HYN86_06015</name>
</gene>
<proteinExistence type="predicted"/>
<dbReference type="AlphaFoldDB" id="A0A344LQI6"/>
<sequence>MKRLKFYISIAVVSITLFSCKNYKEWTPENEKEFKESFQAEVQKDGSLNEEDAKFTADCIVEKAKEKNLSPDDLEKPENEAVFVEIVTKCTLESQKK</sequence>
<evidence type="ECO:0008006" key="3">
    <source>
        <dbReference type="Google" id="ProtNLM"/>
    </source>
</evidence>
<reference evidence="1 2" key="1">
    <citation type="submission" date="2018-06" db="EMBL/GenBank/DDBJ databases">
        <title>Genome sequencing of Flavobacterium.</title>
        <authorList>
            <person name="Baek M.-G."/>
            <person name="Yi H."/>
        </authorList>
    </citation>
    <scope>NUCLEOTIDE SEQUENCE [LARGE SCALE GENOMIC DNA]</scope>
    <source>
        <strain evidence="1 2">HYN0086</strain>
    </source>
</reference>
<name>A0A344LQI6_9FLAO</name>
<dbReference type="Proteomes" id="UP000251561">
    <property type="component" value="Chromosome"/>
</dbReference>